<dbReference type="Pfam" id="PF07730">
    <property type="entry name" value="HisKA_3"/>
    <property type="match status" value="1"/>
</dbReference>
<dbReference type="InterPro" id="IPR050482">
    <property type="entry name" value="Sensor_HK_TwoCompSys"/>
</dbReference>
<feature type="transmembrane region" description="Helical" evidence="4">
    <location>
        <begin position="68"/>
        <end position="87"/>
    </location>
</feature>
<feature type="domain" description="Histidine kinase/HSP90-like ATPase" evidence="5">
    <location>
        <begin position="330"/>
        <end position="416"/>
    </location>
</feature>
<dbReference type="Proteomes" id="UP001165587">
    <property type="component" value="Unassembled WGS sequence"/>
</dbReference>
<sequence length="431" mass="45081">MDPEGHLSAGPGAWRQTGRVATGREGHDGAGGSGAVRVSGNRWWHVVVLGAVFLVGALVAVTATAEPWMKPAALSLLAAFAVFYAAVGRRGLDEKRWRLPLAATLVVTIAVGTAFSPNMAVLQCIGFPLLWLLVPSPRLGRPIVACAVLSVGTALGFFVSFGGGIDALMQAVVIEGVSLGLGVGIGVWFTLALRKGDENTRLLAELTAAQDQLAALHREAGAGAERERLALDLHDTIAQNLTSVVMLAQRGRKRAGPAVRADFELIEEVAREALTETRSLVAASAPVPVDGGLANALDRLVTAFERETRIRIATRFEEVGPLPRDHEVVLLRSAQEALANVRKHSRAEHARLTLVHTGSGGDRQLVLTVQDDGRGLGDDVPPSSGFGLEGMRQRLALVGGTLKVAGVVGGGTVLVAAIAAAEPARQEESGT</sequence>
<keyword evidence="1" id="KW-0808">Transferase</keyword>
<dbReference type="Pfam" id="PF02518">
    <property type="entry name" value="HATPase_c"/>
    <property type="match status" value="1"/>
</dbReference>
<dbReference type="InterPro" id="IPR036890">
    <property type="entry name" value="HATPase_C_sf"/>
</dbReference>
<dbReference type="CDD" id="cd16917">
    <property type="entry name" value="HATPase_UhpB-NarQ-NarX-like"/>
    <property type="match status" value="1"/>
</dbReference>
<dbReference type="Gene3D" id="3.30.565.10">
    <property type="entry name" value="Histidine kinase-like ATPase, C-terminal domain"/>
    <property type="match status" value="1"/>
</dbReference>
<keyword evidence="3" id="KW-0902">Two-component regulatory system</keyword>
<keyword evidence="4" id="KW-0472">Membrane</keyword>
<comment type="caution">
    <text evidence="7">The sequence shown here is derived from an EMBL/GenBank/DDBJ whole genome shotgun (WGS) entry which is preliminary data.</text>
</comment>
<evidence type="ECO:0000259" key="6">
    <source>
        <dbReference type="Pfam" id="PF07730"/>
    </source>
</evidence>
<dbReference type="PIRSF" id="PIRSF037434">
    <property type="entry name" value="STHK_ChrS"/>
    <property type="match status" value="1"/>
</dbReference>
<dbReference type="PANTHER" id="PTHR24421">
    <property type="entry name" value="NITRATE/NITRITE SENSOR PROTEIN NARX-RELATED"/>
    <property type="match status" value="1"/>
</dbReference>
<evidence type="ECO:0000259" key="5">
    <source>
        <dbReference type="Pfam" id="PF02518"/>
    </source>
</evidence>
<dbReference type="InterPro" id="IPR017205">
    <property type="entry name" value="Sig_transdc_His_kinase_ChrS"/>
</dbReference>
<reference evidence="7" key="1">
    <citation type="submission" date="2022-08" db="EMBL/GenBank/DDBJ databases">
        <authorList>
            <person name="Deng Y."/>
            <person name="Han X.-F."/>
            <person name="Zhang Y.-Q."/>
        </authorList>
    </citation>
    <scope>NUCLEOTIDE SEQUENCE</scope>
    <source>
        <strain evidence="7">CPCC 203407</strain>
    </source>
</reference>
<dbReference type="SUPFAM" id="SSF55874">
    <property type="entry name" value="ATPase domain of HSP90 chaperone/DNA topoisomerase II/histidine kinase"/>
    <property type="match status" value="1"/>
</dbReference>
<keyword evidence="2 7" id="KW-0418">Kinase</keyword>
<dbReference type="GO" id="GO:0046983">
    <property type="term" value="F:protein dimerization activity"/>
    <property type="evidence" value="ECO:0007669"/>
    <property type="project" value="InterPro"/>
</dbReference>
<keyword evidence="4" id="KW-0812">Transmembrane</keyword>
<feature type="transmembrane region" description="Helical" evidence="4">
    <location>
        <begin position="171"/>
        <end position="191"/>
    </location>
</feature>
<evidence type="ECO:0000256" key="1">
    <source>
        <dbReference type="ARBA" id="ARBA00022679"/>
    </source>
</evidence>
<proteinExistence type="predicted"/>
<protein>
    <submittedName>
        <fullName evidence="7">Sensor histidine kinase</fullName>
    </submittedName>
</protein>
<dbReference type="PANTHER" id="PTHR24421:SF63">
    <property type="entry name" value="SENSOR HISTIDINE KINASE DESK"/>
    <property type="match status" value="1"/>
</dbReference>
<dbReference type="InterPro" id="IPR003594">
    <property type="entry name" value="HATPase_dom"/>
</dbReference>
<feature type="domain" description="Signal transduction histidine kinase subgroup 3 dimerisation and phosphoacceptor" evidence="6">
    <location>
        <begin position="225"/>
        <end position="283"/>
    </location>
</feature>
<evidence type="ECO:0000256" key="4">
    <source>
        <dbReference type="SAM" id="Phobius"/>
    </source>
</evidence>
<dbReference type="InterPro" id="IPR011712">
    <property type="entry name" value="Sig_transdc_His_kin_sub3_dim/P"/>
</dbReference>
<organism evidence="7 8">
    <name type="scientific">Herbiconiux oxytropis</name>
    <dbReference type="NCBI Taxonomy" id="2970915"/>
    <lineage>
        <taxon>Bacteria</taxon>
        <taxon>Bacillati</taxon>
        <taxon>Actinomycetota</taxon>
        <taxon>Actinomycetes</taxon>
        <taxon>Micrococcales</taxon>
        <taxon>Microbacteriaceae</taxon>
        <taxon>Herbiconiux</taxon>
    </lineage>
</organism>
<evidence type="ECO:0000256" key="3">
    <source>
        <dbReference type="ARBA" id="ARBA00023012"/>
    </source>
</evidence>
<dbReference type="AlphaFoldDB" id="A0AA41XIR7"/>
<dbReference type="Gene3D" id="1.20.5.1930">
    <property type="match status" value="1"/>
</dbReference>
<keyword evidence="4" id="KW-1133">Transmembrane helix</keyword>
<keyword evidence="8" id="KW-1185">Reference proteome</keyword>
<dbReference type="GO" id="GO:0000155">
    <property type="term" value="F:phosphorelay sensor kinase activity"/>
    <property type="evidence" value="ECO:0007669"/>
    <property type="project" value="InterPro"/>
</dbReference>
<accession>A0AA41XIR7</accession>
<feature type="transmembrane region" description="Helical" evidence="4">
    <location>
        <begin position="43"/>
        <end position="62"/>
    </location>
</feature>
<evidence type="ECO:0000313" key="7">
    <source>
        <dbReference type="EMBL" id="MCS5726745.1"/>
    </source>
</evidence>
<feature type="transmembrane region" description="Helical" evidence="4">
    <location>
        <begin position="99"/>
        <end position="119"/>
    </location>
</feature>
<dbReference type="RefSeq" id="WP_259529497.1">
    <property type="nucleotide sequence ID" value="NZ_JANLCK010000006.1"/>
</dbReference>
<name>A0AA41XIR7_9MICO</name>
<feature type="transmembrane region" description="Helical" evidence="4">
    <location>
        <begin position="139"/>
        <end position="159"/>
    </location>
</feature>
<dbReference type="GO" id="GO:0016020">
    <property type="term" value="C:membrane"/>
    <property type="evidence" value="ECO:0007669"/>
    <property type="project" value="InterPro"/>
</dbReference>
<gene>
    <name evidence="7" type="ORF">N1028_12655</name>
</gene>
<evidence type="ECO:0000313" key="8">
    <source>
        <dbReference type="Proteomes" id="UP001165587"/>
    </source>
</evidence>
<evidence type="ECO:0000256" key="2">
    <source>
        <dbReference type="ARBA" id="ARBA00022777"/>
    </source>
</evidence>
<dbReference type="EMBL" id="JANLCK010000006">
    <property type="protein sequence ID" value="MCS5726745.1"/>
    <property type="molecule type" value="Genomic_DNA"/>
</dbReference>